<accession>A0ABY7GWG5</accession>
<protein>
    <submittedName>
        <fullName evidence="2">Uncharacterized protein</fullName>
    </submittedName>
</protein>
<feature type="region of interest" description="Disordered" evidence="1">
    <location>
        <begin position="51"/>
        <end position="74"/>
    </location>
</feature>
<evidence type="ECO:0000313" key="3">
    <source>
        <dbReference type="Proteomes" id="UP001164459"/>
    </source>
</evidence>
<name>A0ABY7GWG5_9BACT</name>
<reference evidence="2" key="1">
    <citation type="submission" date="2022-11" db="EMBL/GenBank/DDBJ databases">
        <title>Minimal conservation of predation-associated metabolite biosynthetic gene clusters underscores biosynthetic potential of Myxococcota including descriptions for ten novel species: Archangium lansinium sp. nov., Myxococcus landrumus sp. nov., Nannocystis bai.</title>
        <authorList>
            <person name="Ahearne A."/>
            <person name="Stevens C."/>
            <person name="Dowd S."/>
        </authorList>
    </citation>
    <scope>NUCLEOTIDE SEQUENCE</scope>
    <source>
        <strain evidence="2">Fl3</strain>
    </source>
</reference>
<evidence type="ECO:0000313" key="2">
    <source>
        <dbReference type="EMBL" id="WAS91293.1"/>
    </source>
</evidence>
<sequence length="74" mass="8172">MCEKTKLQPSVFHGWQRALFERPPQVFVESRATPAETVTSKHARTRPGVVGIGLARRHPTPRAGLNRTFAAPPA</sequence>
<keyword evidence="3" id="KW-1185">Reference proteome</keyword>
<dbReference type="EMBL" id="CP114040">
    <property type="protein sequence ID" value="WAS91293.1"/>
    <property type="molecule type" value="Genomic_DNA"/>
</dbReference>
<evidence type="ECO:0000256" key="1">
    <source>
        <dbReference type="SAM" id="MobiDB-lite"/>
    </source>
</evidence>
<dbReference type="RefSeq" id="WP_269033657.1">
    <property type="nucleotide sequence ID" value="NZ_CP114040.1"/>
</dbReference>
<proteinExistence type="predicted"/>
<dbReference type="Proteomes" id="UP001164459">
    <property type="component" value="Chromosome"/>
</dbReference>
<gene>
    <name evidence="2" type="ORF">O0S08_34330</name>
</gene>
<organism evidence="2 3">
    <name type="scientific">Nannocystis punicea</name>
    <dbReference type="NCBI Taxonomy" id="2995304"/>
    <lineage>
        <taxon>Bacteria</taxon>
        <taxon>Pseudomonadati</taxon>
        <taxon>Myxococcota</taxon>
        <taxon>Polyangia</taxon>
        <taxon>Nannocystales</taxon>
        <taxon>Nannocystaceae</taxon>
        <taxon>Nannocystis</taxon>
    </lineage>
</organism>